<proteinExistence type="predicted"/>
<reference evidence="3" key="1">
    <citation type="journal article" date="2019" name="Int. J. Syst. Evol. Microbiol.">
        <title>The Global Catalogue of Microorganisms (GCM) 10K type strain sequencing project: providing services to taxonomists for standard genome sequencing and annotation.</title>
        <authorList>
            <consortium name="The Broad Institute Genomics Platform"/>
            <consortium name="The Broad Institute Genome Sequencing Center for Infectious Disease"/>
            <person name="Wu L."/>
            <person name="Ma J."/>
        </authorList>
    </citation>
    <scope>NUCLEOTIDE SEQUENCE [LARGE SCALE GENOMIC DNA]</scope>
    <source>
        <strain evidence="3">CGMCC 1.10131</strain>
    </source>
</reference>
<dbReference type="InterPro" id="IPR007435">
    <property type="entry name" value="DUF484"/>
</dbReference>
<dbReference type="Gene3D" id="3.30.450.40">
    <property type="match status" value="1"/>
</dbReference>
<evidence type="ECO:0000313" key="3">
    <source>
        <dbReference type="Proteomes" id="UP000651977"/>
    </source>
</evidence>
<organism evidence="2 3">
    <name type="scientific">Agarivorans gilvus</name>
    <dbReference type="NCBI Taxonomy" id="680279"/>
    <lineage>
        <taxon>Bacteria</taxon>
        <taxon>Pseudomonadati</taxon>
        <taxon>Pseudomonadota</taxon>
        <taxon>Gammaproteobacteria</taxon>
        <taxon>Alteromonadales</taxon>
        <taxon>Alteromonadaceae</taxon>
        <taxon>Agarivorans</taxon>
    </lineage>
</organism>
<protein>
    <submittedName>
        <fullName evidence="2">DUF484 family protein</fullName>
    </submittedName>
</protein>
<dbReference type="RefSeq" id="WP_055733653.1">
    <property type="nucleotide sequence ID" value="NZ_BMDY01000008.1"/>
</dbReference>
<dbReference type="Proteomes" id="UP000651977">
    <property type="component" value="Unassembled WGS sequence"/>
</dbReference>
<dbReference type="PANTHER" id="PTHR38765:SF1">
    <property type="entry name" value="DUF484 DOMAIN-CONTAINING PROTEIN"/>
    <property type="match status" value="1"/>
</dbReference>
<dbReference type="InterPro" id="IPR029016">
    <property type="entry name" value="GAF-like_dom_sf"/>
</dbReference>
<gene>
    <name evidence="2" type="ORF">GCM10007414_17010</name>
</gene>
<evidence type="ECO:0000313" key="2">
    <source>
        <dbReference type="EMBL" id="GGB04289.1"/>
    </source>
</evidence>
<keyword evidence="1" id="KW-0175">Coiled coil</keyword>
<comment type="caution">
    <text evidence="2">The sequence shown here is derived from an EMBL/GenBank/DDBJ whole genome shotgun (WGS) entry which is preliminary data.</text>
</comment>
<sequence>MSDFDLSQPLLIDETLVLEFLLDNPDFFMRHPQLIKQLRLPHKEKGAVSLVELQVQRLRDKVLSLEQEITDLMTVASLNERIYHVYVDLLPDLMACDSFAELQHRLSRALVDDLGVACVSLRLNQQHFDLSELSPEFALEQEQIERIRVTRLSHQPHYFGRMTKGELELLFNDIDGLASVALMPLGHNAELGFFVAASHDADHYVAGMDSLLLTQLCQVIGSLMQRLVPVQEQRCG</sequence>
<feature type="coiled-coil region" evidence="1">
    <location>
        <begin position="48"/>
        <end position="75"/>
    </location>
</feature>
<dbReference type="PANTHER" id="PTHR38765">
    <property type="entry name" value="DUF484 DOMAIN-CONTAINING PROTEIN"/>
    <property type="match status" value="1"/>
</dbReference>
<dbReference type="EMBL" id="BMDY01000008">
    <property type="protein sequence ID" value="GGB04289.1"/>
    <property type="molecule type" value="Genomic_DNA"/>
</dbReference>
<evidence type="ECO:0000256" key="1">
    <source>
        <dbReference type="SAM" id="Coils"/>
    </source>
</evidence>
<keyword evidence="3" id="KW-1185">Reference proteome</keyword>
<accession>A0ABQ1I2P9</accession>
<name>A0ABQ1I2P9_9ALTE</name>
<dbReference type="Pfam" id="PF04340">
    <property type="entry name" value="DUF484"/>
    <property type="match status" value="1"/>
</dbReference>